<protein>
    <recommendedName>
        <fullName evidence="2">histidine kinase</fullName>
        <ecNumber evidence="2">2.7.13.3</ecNumber>
    </recommendedName>
</protein>
<dbReference type="Gene3D" id="3.30.450.20">
    <property type="entry name" value="PAS domain"/>
    <property type="match status" value="1"/>
</dbReference>
<dbReference type="InterPro" id="IPR003594">
    <property type="entry name" value="HATPase_dom"/>
</dbReference>
<keyword evidence="7" id="KW-0812">Transmembrane</keyword>
<keyword evidence="4" id="KW-0418">Kinase</keyword>
<dbReference type="PROSITE" id="PS50112">
    <property type="entry name" value="PAS"/>
    <property type="match status" value="1"/>
</dbReference>
<keyword evidence="5" id="KW-0902">Two-component regulatory system</keyword>
<dbReference type="GO" id="GO:0006355">
    <property type="term" value="P:regulation of DNA-templated transcription"/>
    <property type="evidence" value="ECO:0007669"/>
    <property type="project" value="InterPro"/>
</dbReference>
<evidence type="ECO:0000256" key="2">
    <source>
        <dbReference type="ARBA" id="ARBA00012438"/>
    </source>
</evidence>
<keyword evidence="7" id="KW-0472">Membrane</keyword>
<dbReference type="SMART" id="SM00091">
    <property type="entry name" value="PAS"/>
    <property type="match status" value="1"/>
</dbReference>
<evidence type="ECO:0000256" key="6">
    <source>
        <dbReference type="SAM" id="Coils"/>
    </source>
</evidence>
<evidence type="ECO:0000256" key="7">
    <source>
        <dbReference type="SAM" id="Phobius"/>
    </source>
</evidence>
<dbReference type="EC" id="2.7.13.3" evidence="2"/>
<keyword evidence="10" id="KW-1185">Reference proteome</keyword>
<evidence type="ECO:0000256" key="3">
    <source>
        <dbReference type="ARBA" id="ARBA00022679"/>
    </source>
</evidence>
<dbReference type="SUPFAM" id="SSF55785">
    <property type="entry name" value="PYP-like sensor domain (PAS domain)"/>
    <property type="match status" value="1"/>
</dbReference>
<dbReference type="Gene3D" id="3.30.565.10">
    <property type="entry name" value="Histidine kinase-like ATPase, C-terminal domain"/>
    <property type="match status" value="1"/>
</dbReference>
<dbReference type="GO" id="GO:0004673">
    <property type="term" value="F:protein histidine kinase activity"/>
    <property type="evidence" value="ECO:0007669"/>
    <property type="project" value="UniProtKB-EC"/>
</dbReference>
<dbReference type="CDD" id="cd00130">
    <property type="entry name" value="PAS"/>
    <property type="match status" value="1"/>
</dbReference>
<dbReference type="AlphaFoldDB" id="A0A1M4T5B0"/>
<keyword evidence="3" id="KW-0808">Transferase</keyword>
<reference evidence="10" key="1">
    <citation type="submission" date="2016-11" db="EMBL/GenBank/DDBJ databases">
        <authorList>
            <person name="Varghese N."/>
            <person name="Submissions S."/>
        </authorList>
    </citation>
    <scope>NUCLEOTIDE SEQUENCE [LARGE SCALE GENOMIC DNA]</scope>
    <source>
        <strain evidence="10">DSM 12395</strain>
    </source>
</reference>
<dbReference type="GO" id="GO:0000160">
    <property type="term" value="P:phosphorelay signal transduction system"/>
    <property type="evidence" value="ECO:0007669"/>
    <property type="project" value="UniProtKB-KW"/>
</dbReference>
<feature type="transmembrane region" description="Helical" evidence="7">
    <location>
        <begin position="180"/>
        <end position="202"/>
    </location>
</feature>
<dbReference type="STRING" id="1121429.SAMN02745133_00355"/>
<dbReference type="CDD" id="cd16917">
    <property type="entry name" value="HATPase_UhpB-NarQ-NarX-like"/>
    <property type="match status" value="1"/>
</dbReference>
<dbReference type="InterPro" id="IPR050482">
    <property type="entry name" value="Sensor_HK_TwoCompSys"/>
</dbReference>
<evidence type="ECO:0000256" key="4">
    <source>
        <dbReference type="ARBA" id="ARBA00022777"/>
    </source>
</evidence>
<dbReference type="EMBL" id="FQUY01000001">
    <property type="protein sequence ID" value="SHE39575.1"/>
    <property type="molecule type" value="Genomic_DNA"/>
</dbReference>
<dbReference type="InterPro" id="IPR013767">
    <property type="entry name" value="PAS_fold"/>
</dbReference>
<gene>
    <name evidence="9" type="ORF">SAMN02745133_00355</name>
</gene>
<dbReference type="Pfam" id="PF02518">
    <property type="entry name" value="HATPase_c"/>
    <property type="match status" value="1"/>
</dbReference>
<proteinExistence type="predicted"/>
<feature type="domain" description="PAS" evidence="8">
    <location>
        <begin position="214"/>
        <end position="280"/>
    </location>
</feature>
<keyword evidence="7" id="KW-1133">Transmembrane helix</keyword>
<dbReference type="PANTHER" id="PTHR24421:SF10">
    <property type="entry name" value="NITRATE_NITRITE SENSOR PROTEIN NARQ"/>
    <property type="match status" value="1"/>
</dbReference>
<comment type="catalytic activity">
    <reaction evidence="1">
        <text>ATP + protein L-histidine = ADP + protein N-phospho-L-histidine.</text>
        <dbReference type="EC" id="2.7.13.3"/>
    </reaction>
</comment>
<evidence type="ECO:0000256" key="5">
    <source>
        <dbReference type="ARBA" id="ARBA00023012"/>
    </source>
</evidence>
<evidence type="ECO:0000256" key="1">
    <source>
        <dbReference type="ARBA" id="ARBA00000085"/>
    </source>
</evidence>
<dbReference type="OrthoDB" id="9781904at2"/>
<name>A0A1M4T5B0_9FIRM</name>
<dbReference type="NCBIfam" id="TIGR00229">
    <property type="entry name" value="sensory_box"/>
    <property type="match status" value="1"/>
</dbReference>
<feature type="coiled-coil region" evidence="6">
    <location>
        <begin position="317"/>
        <end position="351"/>
    </location>
</feature>
<dbReference type="InterPro" id="IPR036890">
    <property type="entry name" value="HATPase_C_sf"/>
</dbReference>
<dbReference type="InterPro" id="IPR035965">
    <property type="entry name" value="PAS-like_dom_sf"/>
</dbReference>
<dbReference type="PANTHER" id="PTHR24421">
    <property type="entry name" value="NITRATE/NITRITE SENSOR PROTEIN NARX-RELATED"/>
    <property type="match status" value="1"/>
</dbReference>
<dbReference type="SMART" id="SM00387">
    <property type="entry name" value="HATPase_c"/>
    <property type="match status" value="1"/>
</dbReference>
<dbReference type="InterPro" id="IPR000014">
    <property type="entry name" value="PAS"/>
</dbReference>
<dbReference type="Proteomes" id="UP000184148">
    <property type="component" value="Unassembled WGS sequence"/>
</dbReference>
<evidence type="ECO:0000313" key="9">
    <source>
        <dbReference type="EMBL" id="SHE39575.1"/>
    </source>
</evidence>
<dbReference type="Gene3D" id="1.20.5.1930">
    <property type="match status" value="1"/>
</dbReference>
<evidence type="ECO:0000313" key="10">
    <source>
        <dbReference type="Proteomes" id="UP000184148"/>
    </source>
</evidence>
<organism evidence="9 10">
    <name type="scientific">Desulforamulus putei DSM 12395</name>
    <dbReference type="NCBI Taxonomy" id="1121429"/>
    <lineage>
        <taxon>Bacteria</taxon>
        <taxon>Bacillati</taxon>
        <taxon>Bacillota</taxon>
        <taxon>Clostridia</taxon>
        <taxon>Eubacteriales</taxon>
        <taxon>Peptococcaceae</taxon>
        <taxon>Desulforamulus</taxon>
    </lineage>
</organism>
<keyword evidence="6" id="KW-0175">Coiled coil</keyword>
<dbReference type="SUPFAM" id="SSF55874">
    <property type="entry name" value="ATPase domain of HSP90 chaperone/DNA topoisomerase II/histidine kinase"/>
    <property type="match status" value="1"/>
</dbReference>
<dbReference type="Pfam" id="PF00989">
    <property type="entry name" value="PAS"/>
    <property type="match status" value="1"/>
</dbReference>
<accession>A0A1M4T5B0</accession>
<evidence type="ECO:0000259" key="8">
    <source>
        <dbReference type="PROSITE" id="PS50112"/>
    </source>
</evidence>
<sequence>MSFNKKLTKLALILFIIVCVCSVLLFQNFLTTYQQIGRIEDYQEQLTDFKELSSNIDAMTSSLQDYILLSDAQYLDRFYRYSAMIIKKQTDLYDSDNLPRNQNIHDLIELSKTYLSFASLEVIPTIQSNNYSQKEMQDFYLRNQDFTRQMNVKLRNLSETYDKELDNYFQSTLANINRKIILLLVLLFVSLLLLPYVLYLLLKPFLTKCIYTGELAEYTDSAFMFVDSSGNVKYVNKSARDLFGLLPEAVLDKNIEHFPELFPRLQNITQPLLHALLTQKELLRTRVNFNNDGRTIDLTVDYVPLFLLNKLVGAMMIARLANEQKDKSLLLDTLEKERKRISIEIHDWIARYMSTIIHSLDYNLRLHKNGHLKGDELLQNLRDLRNHCQNAAIEMRGIMNDIHPYLIDKVGLISALESYIQTYEKLNKIKVYIFYQDRALRVKKKDEIIIYRIIQEALSNIVKHAKATEVDINFTKQQDTLKIEIMDNGGAEGDFLVGKGLWGMKERAALIGGDIVFGYCETGFCVTLTVPIQPGGQEDGENQDHVD</sequence>
<dbReference type="RefSeq" id="WP_073234729.1">
    <property type="nucleotide sequence ID" value="NZ_FQUY01000001.1"/>
</dbReference>